<dbReference type="EMBL" id="DS114157">
    <property type="protein sequence ID" value="EAX89887.1"/>
    <property type="molecule type" value="Genomic_DNA"/>
</dbReference>
<dbReference type="VEuPathDB" id="TrichDB:TVAG_153320"/>
<reference evidence="2" key="2">
    <citation type="journal article" date="2007" name="Science">
        <title>Draft genome sequence of the sexually transmitted pathogen Trichomonas vaginalis.</title>
        <authorList>
            <person name="Carlton J.M."/>
            <person name="Hirt R.P."/>
            <person name="Silva J.C."/>
            <person name="Delcher A.L."/>
            <person name="Schatz M."/>
            <person name="Zhao Q."/>
            <person name="Wortman J.R."/>
            <person name="Bidwell S.L."/>
            <person name="Alsmark U.C.M."/>
            <person name="Besteiro S."/>
            <person name="Sicheritz-Ponten T."/>
            <person name="Noel C.J."/>
            <person name="Dacks J.B."/>
            <person name="Foster P.G."/>
            <person name="Simillion C."/>
            <person name="Van de Peer Y."/>
            <person name="Miranda-Saavedra D."/>
            <person name="Barton G.J."/>
            <person name="Westrop G.D."/>
            <person name="Mueller S."/>
            <person name="Dessi D."/>
            <person name="Fiori P.L."/>
            <person name="Ren Q."/>
            <person name="Paulsen I."/>
            <person name="Zhang H."/>
            <person name="Bastida-Corcuera F.D."/>
            <person name="Simoes-Barbosa A."/>
            <person name="Brown M.T."/>
            <person name="Hayes R.D."/>
            <person name="Mukherjee M."/>
            <person name="Okumura C.Y."/>
            <person name="Schneider R."/>
            <person name="Smith A.J."/>
            <person name="Vanacova S."/>
            <person name="Villalvazo M."/>
            <person name="Haas B.J."/>
            <person name="Pertea M."/>
            <person name="Feldblyum T.V."/>
            <person name="Utterback T.R."/>
            <person name="Shu C.L."/>
            <person name="Osoegawa K."/>
            <person name="de Jong P.J."/>
            <person name="Hrdy I."/>
            <person name="Horvathova L."/>
            <person name="Zubacova Z."/>
            <person name="Dolezal P."/>
            <person name="Malik S.B."/>
            <person name="Logsdon J.M. Jr."/>
            <person name="Henze K."/>
            <person name="Gupta A."/>
            <person name="Wang C.C."/>
            <person name="Dunne R.L."/>
            <person name="Upcroft J.A."/>
            <person name="Upcroft P."/>
            <person name="White O."/>
            <person name="Salzberg S.L."/>
            <person name="Tang P."/>
            <person name="Chiu C.-H."/>
            <person name="Lee Y.-S."/>
            <person name="Embley T.M."/>
            <person name="Coombs G.H."/>
            <person name="Mottram J.C."/>
            <person name="Tachezy J."/>
            <person name="Fraser-Liggett C.M."/>
            <person name="Johnson P.J."/>
        </authorList>
    </citation>
    <scope>NUCLEOTIDE SEQUENCE [LARGE SCALE GENOMIC DNA]</scope>
    <source>
        <strain evidence="2">G3</strain>
    </source>
</reference>
<dbReference type="GO" id="GO:0016579">
    <property type="term" value="P:protein deubiquitination"/>
    <property type="evidence" value="ECO:0007669"/>
    <property type="project" value="InterPro"/>
</dbReference>
<dbReference type="SUPFAM" id="SSF54001">
    <property type="entry name" value="Cysteine proteinases"/>
    <property type="match status" value="1"/>
</dbReference>
<name>A2FYY6_TRIV3</name>
<organism evidence="2 3">
    <name type="scientific">Trichomonas vaginalis (strain ATCC PRA-98 / G3)</name>
    <dbReference type="NCBI Taxonomy" id="412133"/>
    <lineage>
        <taxon>Eukaryota</taxon>
        <taxon>Metamonada</taxon>
        <taxon>Parabasalia</taxon>
        <taxon>Trichomonadida</taxon>
        <taxon>Trichomonadidae</taxon>
        <taxon>Trichomonas</taxon>
    </lineage>
</organism>
<gene>
    <name evidence="2" type="ORF">TVAG_153320</name>
</gene>
<dbReference type="KEGG" id="tva:4747563"/>
<dbReference type="InterPro" id="IPR028889">
    <property type="entry name" value="USP"/>
</dbReference>
<dbReference type="Gene3D" id="3.90.70.10">
    <property type="entry name" value="Cysteine proteinases"/>
    <property type="match status" value="2"/>
</dbReference>
<dbReference type="PROSITE" id="PS50235">
    <property type="entry name" value="USP_3"/>
    <property type="match status" value="1"/>
</dbReference>
<evidence type="ECO:0000313" key="3">
    <source>
        <dbReference type="Proteomes" id="UP000001542"/>
    </source>
</evidence>
<evidence type="ECO:0000259" key="1">
    <source>
        <dbReference type="PROSITE" id="PS50235"/>
    </source>
</evidence>
<dbReference type="GO" id="GO:0031647">
    <property type="term" value="P:regulation of protein stability"/>
    <property type="evidence" value="ECO:0000318"/>
    <property type="project" value="GO_Central"/>
</dbReference>
<dbReference type="eggNOG" id="KOG1865">
    <property type="taxonomic scope" value="Eukaryota"/>
</dbReference>
<dbReference type="InterPro" id="IPR050164">
    <property type="entry name" value="Peptidase_C19"/>
</dbReference>
<dbReference type="PROSITE" id="PS00973">
    <property type="entry name" value="USP_2"/>
    <property type="match status" value="1"/>
</dbReference>
<dbReference type="RefSeq" id="XP_001302817.1">
    <property type="nucleotide sequence ID" value="XM_001302816.1"/>
</dbReference>
<dbReference type="OrthoDB" id="292964at2759"/>
<dbReference type="FunFam" id="3.90.70.10:FF:000392">
    <property type="entry name" value="Clan CA, family C19, ubiquitin hydrolase-like cysteine peptidase"/>
    <property type="match status" value="1"/>
</dbReference>
<evidence type="ECO:0000313" key="2">
    <source>
        <dbReference type="EMBL" id="EAX89887.1"/>
    </source>
</evidence>
<accession>A2FYY6</accession>
<dbReference type="Proteomes" id="UP000001542">
    <property type="component" value="Unassembled WGS sequence"/>
</dbReference>
<dbReference type="VEuPathDB" id="TrichDB:TVAGG3_0521200"/>
<dbReference type="PANTHER" id="PTHR24006:SF644">
    <property type="entry name" value="UBIQUITIN CARBOXYL-TERMINAL HYDROLASE 7"/>
    <property type="match status" value="1"/>
</dbReference>
<keyword evidence="2" id="KW-0378">Hydrolase</keyword>
<feature type="domain" description="USP" evidence="1">
    <location>
        <begin position="7"/>
        <end position="262"/>
    </location>
</feature>
<keyword evidence="3" id="KW-1185">Reference proteome</keyword>
<dbReference type="GO" id="GO:0005829">
    <property type="term" value="C:cytosol"/>
    <property type="evidence" value="ECO:0000318"/>
    <property type="project" value="GO_Central"/>
</dbReference>
<dbReference type="AlphaFoldDB" id="A2FYY6"/>
<dbReference type="InterPro" id="IPR038765">
    <property type="entry name" value="Papain-like_cys_pep_sf"/>
</dbReference>
<dbReference type="STRING" id="5722.A2FYY6"/>
<reference evidence="2" key="1">
    <citation type="submission" date="2006-10" db="EMBL/GenBank/DDBJ databases">
        <authorList>
            <person name="Amadeo P."/>
            <person name="Zhao Q."/>
            <person name="Wortman J."/>
            <person name="Fraser-Liggett C."/>
            <person name="Carlton J."/>
        </authorList>
    </citation>
    <scope>NUCLEOTIDE SEQUENCE</scope>
    <source>
        <strain evidence="2">G3</strain>
    </source>
</reference>
<dbReference type="GO" id="GO:0004843">
    <property type="term" value="F:cysteine-type deubiquitinase activity"/>
    <property type="evidence" value="ECO:0000318"/>
    <property type="project" value="GO_Central"/>
</dbReference>
<dbReference type="CDD" id="cd02257">
    <property type="entry name" value="Peptidase_C19"/>
    <property type="match status" value="1"/>
</dbReference>
<proteinExistence type="predicted"/>
<dbReference type="Pfam" id="PF00443">
    <property type="entry name" value="UCH"/>
    <property type="match status" value="1"/>
</dbReference>
<dbReference type="InterPro" id="IPR018200">
    <property type="entry name" value="USP_CS"/>
</dbReference>
<dbReference type="InParanoid" id="A2FYY6"/>
<protein>
    <submittedName>
        <fullName evidence="2">Clan CA, family C19, ubiquitin hydrolase-like cysteine peptidase</fullName>
    </submittedName>
</protein>
<sequence length="666" mass="77097">MEQILSGGIINLSNTCYLSVSLQILFRFKPLAKLIQSYAELYPEKQIFKIFSTLQHNFVTQTTPLSPEPLTTALKIDKSKQQDMSEFLSYFLNYLLESLPKDKQSTLLELINCKLYDSLGNQRDNVFIYTIPVDSKYTVDEALRSSLDSNKYRFSHPPKLFFLQLHRLCFNKLTKTEYKRFDPMNIPTMIDLTPYGACIYHLLGVVQHIGTSVYGHYRIGLQDSQGWMIANDKYVRTSTLEEILTSSISNVSPAYVLAFVSDINDIVTMRDVIEVRASELPELPRPVGSRIGEIKCAFNFPKSDNREVKSDSGGIDDQFPLKNKDTSYEVITQSFKQSTMEFDNPDKMLFETVDEIKSLVNEFKEDTQTSMVFGYDKPYLESEFPEDFGKYELPLYIMMQQSGYRKFLRNPVENDKLVHVIFCVEFTPFTFSSVFYSFQKFEKVVEYANKYMKEIFESRDDYKVLLSYYGFLARSDKKYRLSDLYPKERKSLILHVLPERMPVSKPKSTVPIKIYKVSNPCDIYKTADFIVRVNPKVKHLLKSFDLVGENCRVFRVNSEAICEELHGRIRPDLLYMKGNDIRIIIGATDTLTLFSVYFDGSFIQNFFFNAPESFESLKISLTNFIQMRNFSVTFHSIGKQEVVEGNPAELVRQSAGKVSYFSVQNE</sequence>
<dbReference type="GO" id="GO:0005634">
    <property type="term" value="C:nucleus"/>
    <property type="evidence" value="ECO:0000318"/>
    <property type="project" value="GO_Central"/>
</dbReference>
<dbReference type="InterPro" id="IPR001394">
    <property type="entry name" value="Peptidase_C19_UCH"/>
</dbReference>
<dbReference type="PANTHER" id="PTHR24006">
    <property type="entry name" value="UBIQUITIN CARBOXYL-TERMINAL HYDROLASE"/>
    <property type="match status" value="1"/>
</dbReference>
<dbReference type="SMR" id="A2FYY6"/>